<dbReference type="AlphaFoldDB" id="A0A4R1MJH0"/>
<reference evidence="2 3" key="1">
    <citation type="submission" date="2019-03" db="EMBL/GenBank/DDBJ databases">
        <title>Genomic Encyclopedia of Type Strains, Phase IV (KMG-IV): sequencing the most valuable type-strain genomes for metagenomic binning, comparative biology and taxonomic classification.</title>
        <authorList>
            <person name="Goeker M."/>
        </authorList>
    </citation>
    <scope>NUCLEOTIDE SEQUENCE [LARGE SCALE GENOMIC DNA]</scope>
    <source>
        <strain evidence="2 3">DSM 24176</strain>
    </source>
</reference>
<evidence type="ECO:0000313" key="3">
    <source>
        <dbReference type="Proteomes" id="UP000294545"/>
    </source>
</evidence>
<dbReference type="EMBL" id="SMGQ01000013">
    <property type="protein sequence ID" value="TCK92585.1"/>
    <property type="molecule type" value="Genomic_DNA"/>
</dbReference>
<dbReference type="InterPro" id="IPR002686">
    <property type="entry name" value="Transposase_17"/>
</dbReference>
<evidence type="ECO:0000313" key="2">
    <source>
        <dbReference type="EMBL" id="TCK92585.1"/>
    </source>
</evidence>
<dbReference type="GO" id="GO:0006313">
    <property type="term" value="P:DNA transposition"/>
    <property type="evidence" value="ECO:0007669"/>
    <property type="project" value="InterPro"/>
</dbReference>
<keyword evidence="3" id="KW-1185">Reference proteome</keyword>
<dbReference type="SMART" id="SM01321">
    <property type="entry name" value="Y1_Tnp"/>
    <property type="match status" value="1"/>
</dbReference>
<accession>A0A4R1MJH0</accession>
<dbReference type="PANTHER" id="PTHR34322:SF2">
    <property type="entry name" value="TRANSPOSASE IS200-LIKE DOMAIN-CONTAINING PROTEIN"/>
    <property type="match status" value="1"/>
</dbReference>
<name>A0A4R1MJH0_9FIRM</name>
<comment type="caution">
    <text evidence="2">The sequence shown here is derived from an EMBL/GenBank/DDBJ whole genome shotgun (WGS) entry which is preliminary data.</text>
</comment>
<gene>
    <name evidence="2" type="ORF">EDC19_1734</name>
</gene>
<dbReference type="GO" id="GO:0003677">
    <property type="term" value="F:DNA binding"/>
    <property type="evidence" value="ECO:0007669"/>
    <property type="project" value="InterPro"/>
</dbReference>
<dbReference type="Gene3D" id="3.30.70.1290">
    <property type="entry name" value="Transposase IS200-like"/>
    <property type="match status" value="1"/>
</dbReference>
<protein>
    <submittedName>
        <fullName evidence="2">REP element-mobilizing transposase RayT</fullName>
    </submittedName>
</protein>
<evidence type="ECO:0000259" key="1">
    <source>
        <dbReference type="SMART" id="SM01321"/>
    </source>
</evidence>
<dbReference type="SUPFAM" id="SSF143422">
    <property type="entry name" value="Transposase IS200-like"/>
    <property type="match status" value="1"/>
</dbReference>
<dbReference type="NCBIfam" id="NF047646">
    <property type="entry name" value="REP_Tyr_transpos"/>
    <property type="match status" value="1"/>
</dbReference>
<feature type="domain" description="Transposase IS200-like" evidence="1">
    <location>
        <begin position="9"/>
        <end position="122"/>
    </location>
</feature>
<dbReference type="RefSeq" id="WP_132282452.1">
    <property type="nucleotide sequence ID" value="NZ_SMGQ01000013.1"/>
</dbReference>
<proteinExistence type="predicted"/>
<dbReference type="OrthoDB" id="9788881at2"/>
<dbReference type="PANTHER" id="PTHR34322">
    <property type="entry name" value="TRANSPOSASE, Y1_TNP DOMAIN-CONTAINING"/>
    <property type="match status" value="1"/>
</dbReference>
<dbReference type="Proteomes" id="UP000294545">
    <property type="component" value="Unassembled WGS sequence"/>
</dbReference>
<dbReference type="InterPro" id="IPR036515">
    <property type="entry name" value="Transposase_17_sf"/>
</dbReference>
<sequence length="251" mass="29755">MARQARKRSATGIYHIMLRGIDKRNIFLDDEDRKIFVEKIKRAKEKANFELYAFCLMDNHIHLLIKESEDIGTIIKRITVGYVGWHNNKYGRTGHLFQNRFNSEAVESELYLLTVLRYIHQNPLKARIVDKVEAYDWSSYKEYELAYKKKESIIDARVVKHYFKTIRDLNTYINEKNNDQCMDYYDKIKYTDKQLKEKLDQEGIIENIKKASNIEIRNQMIKEAYLELGVSMRQLGRVLGLSKSIVEKATK</sequence>
<organism evidence="2 3">
    <name type="scientific">Natranaerovirga hydrolytica</name>
    <dbReference type="NCBI Taxonomy" id="680378"/>
    <lineage>
        <taxon>Bacteria</taxon>
        <taxon>Bacillati</taxon>
        <taxon>Bacillota</taxon>
        <taxon>Clostridia</taxon>
        <taxon>Lachnospirales</taxon>
        <taxon>Natranaerovirgaceae</taxon>
        <taxon>Natranaerovirga</taxon>
    </lineage>
</organism>
<dbReference type="GO" id="GO:0004803">
    <property type="term" value="F:transposase activity"/>
    <property type="evidence" value="ECO:0007669"/>
    <property type="project" value="InterPro"/>
</dbReference>
<dbReference type="Pfam" id="PF01797">
    <property type="entry name" value="Y1_Tnp"/>
    <property type="match status" value="1"/>
</dbReference>